<dbReference type="Proteomes" id="UP000548685">
    <property type="component" value="Unassembled WGS sequence"/>
</dbReference>
<evidence type="ECO:0000313" key="5">
    <source>
        <dbReference type="Proteomes" id="UP000548685"/>
    </source>
</evidence>
<accession>A0A6I4UIT2</accession>
<feature type="compositionally biased region" description="Basic and acidic residues" evidence="1">
    <location>
        <begin position="63"/>
        <end position="83"/>
    </location>
</feature>
<evidence type="ECO:0000313" key="3">
    <source>
        <dbReference type="EMBL" id="MXP37223.1"/>
    </source>
</evidence>
<dbReference type="OrthoDB" id="7510354at2"/>
<reference evidence="3 4" key="1">
    <citation type="submission" date="2019-12" db="EMBL/GenBank/DDBJ databases">
        <title>Genomic-based taxomic classification of the family Erythrobacteraceae.</title>
        <authorList>
            <person name="Xu L."/>
        </authorList>
    </citation>
    <scope>NUCLEOTIDE SEQUENCE [LARGE SCALE GENOMIC DNA]</scope>
    <source>
        <strain evidence="3 4">JCM 10282</strain>
    </source>
</reference>
<dbReference type="RefSeq" id="WP_160759379.1">
    <property type="nucleotide sequence ID" value="NZ_BAAADZ010000002.1"/>
</dbReference>
<dbReference type="EMBL" id="JACICE010000001">
    <property type="protein sequence ID" value="MBB3775149.1"/>
    <property type="molecule type" value="Genomic_DNA"/>
</dbReference>
<dbReference type="EMBL" id="WTYB01000001">
    <property type="protein sequence ID" value="MXP37223.1"/>
    <property type="molecule type" value="Genomic_DNA"/>
</dbReference>
<reference evidence="2 5" key="2">
    <citation type="submission" date="2020-08" db="EMBL/GenBank/DDBJ databases">
        <title>Genomic Encyclopedia of Type Strains, Phase IV (KMG-IV): sequencing the most valuable type-strain genomes for metagenomic binning, comparative biology and taxonomic classification.</title>
        <authorList>
            <person name="Goeker M."/>
        </authorList>
    </citation>
    <scope>NUCLEOTIDE SEQUENCE [LARGE SCALE GENOMIC DNA]</scope>
    <source>
        <strain evidence="2 5">DSM 8510</strain>
    </source>
</reference>
<name>A0A6I4UIT2_9SPHN</name>
<evidence type="ECO:0000256" key="1">
    <source>
        <dbReference type="SAM" id="MobiDB-lite"/>
    </source>
</evidence>
<protein>
    <submittedName>
        <fullName evidence="3">Uncharacterized protein</fullName>
    </submittedName>
</protein>
<evidence type="ECO:0000313" key="4">
    <source>
        <dbReference type="Proteomes" id="UP000430021"/>
    </source>
</evidence>
<comment type="caution">
    <text evidence="3">The sequence shown here is derived from an EMBL/GenBank/DDBJ whole genome shotgun (WGS) entry which is preliminary data.</text>
</comment>
<dbReference type="AlphaFoldDB" id="A0A6I4UIT2"/>
<organism evidence="3 4">
    <name type="scientific">Erythrobacter ramosus</name>
    <dbReference type="NCBI Taxonomy" id="35811"/>
    <lineage>
        <taxon>Bacteria</taxon>
        <taxon>Pseudomonadati</taxon>
        <taxon>Pseudomonadota</taxon>
        <taxon>Alphaproteobacteria</taxon>
        <taxon>Sphingomonadales</taxon>
        <taxon>Erythrobacteraceae</taxon>
        <taxon>Erythrobacter/Porphyrobacter group</taxon>
        <taxon>Erythrobacter</taxon>
    </lineage>
</organism>
<sequence>MPRFASKADYYRHHRKVMELALELGVTPIEAEARMKVVEAREEHRAKMARRGLRSDLPPLSLRPDDQQPNDFRRWDASWMARD</sequence>
<gene>
    <name evidence="2" type="ORF">FHS52_001092</name>
    <name evidence="3" type="ORF">GRI59_01185</name>
</gene>
<dbReference type="Proteomes" id="UP000430021">
    <property type="component" value="Unassembled WGS sequence"/>
</dbReference>
<feature type="region of interest" description="Disordered" evidence="1">
    <location>
        <begin position="49"/>
        <end position="83"/>
    </location>
</feature>
<keyword evidence="5" id="KW-1185">Reference proteome</keyword>
<evidence type="ECO:0000313" key="2">
    <source>
        <dbReference type="EMBL" id="MBB3775149.1"/>
    </source>
</evidence>
<proteinExistence type="predicted"/>